<dbReference type="EMBL" id="QDFR01000012">
    <property type="protein sequence ID" value="PVE50338.1"/>
    <property type="molecule type" value="Genomic_DNA"/>
</dbReference>
<keyword evidence="3" id="KW-0804">Transcription</keyword>
<dbReference type="GeneID" id="301041661"/>
<dbReference type="SUPFAM" id="SSF46785">
    <property type="entry name" value="Winged helix' DNA-binding domain"/>
    <property type="match status" value="1"/>
</dbReference>
<dbReference type="Proteomes" id="UP000244335">
    <property type="component" value="Unassembled WGS sequence"/>
</dbReference>
<dbReference type="PROSITE" id="PS00894">
    <property type="entry name" value="HTH_DEOR_1"/>
    <property type="match status" value="1"/>
</dbReference>
<comment type="caution">
    <text evidence="5">The sequence shown here is derived from an EMBL/GenBank/DDBJ whole genome shotgun (WGS) entry which is preliminary data.</text>
</comment>
<evidence type="ECO:0000313" key="6">
    <source>
        <dbReference type="Proteomes" id="UP000244335"/>
    </source>
</evidence>
<dbReference type="PANTHER" id="PTHR30363:SF55">
    <property type="entry name" value="HTH-TYPE TRANSCRIPTIONAL REGULATOR ULAR"/>
    <property type="match status" value="1"/>
</dbReference>
<accession>A0AA92BZB2</accession>
<dbReference type="InterPro" id="IPR050313">
    <property type="entry name" value="Carb_Metab_HTH_regulators"/>
</dbReference>
<dbReference type="InterPro" id="IPR036388">
    <property type="entry name" value="WH-like_DNA-bd_sf"/>
</dbReference>
<dbReference type="SMART" id="SM01134">
    <property type="entry name" value="DeoRC"/>
    <property type="match status" value="1"/>
</dbReference>
<keyword evidence="1" id="KW-0805">Transcription regulation</keyword>
<dbReference type="SMART" id="SM00420">
    <property type="entry name" value="HTH_DEOR"/>
    <property type="match status" value="1"/>
</dbReference>
<dbReference type="Pfam" id="PF08220">
    <property type="entry name" value="HTH_DeoR"/>
    <property type="match status" value="1"/>
</dbReference>
<evidence type="ECO:0000256" key="1">
    <source>
        <dbReference type="ARBA" id="ARBA00023015"/>
    </source>
</evidence>
<protein>
    <submittedName>
        <fullName evidence="5">DeoR/GlpR transcriptional regulator</fullName>
    </submittedName>
</protein>
<feature type="domain" description="HTH deoR-type" evidence="4">
    <location>
        <begin position="3"/>
        <end position="58"/>
    </location>
</feature>
<dbReference type="InterPro" id="IPR036390">
    <property type="entry name" value="WH_DNA-bd_sf"/>
</dbReference>
<dbReference type="GO" id="GO:0003700">
    <property type="term" value="F:DNA-binding transcription factor activity"/>
    <property type="evidence" value="ECO:0007669"/>
    <property type="project" value="InterPro"/>
</dbReference>
<proteinExistence type="predicted"/>
<evidence type="ECO:0000313" key="5">
    <source>
        <dbReference type="EMBL" id="PVE50338.1"/>
    </source>
</evidence>
<dbReference type="SUPFAM" id="SSF100950">
    <property type="entry name" value="NagB/RpiA/CoA transferase-like"/>
    <property type="match status" value="1"/>
</dbReference>
<evidence type="ECO:0000259" key="4">
    <source>
        <dbReference type="PROSITE" id="PS51000"/>
    </source>
</evidence>
<dbReference type="InterPro" id="IPR018356">
    <property type="entry name" value="Tscrpt_reg_HTH_DeoR_CS"/>
</dbReference>
<dbReference type="Pfam" id="PF00455">
    <property type="entry name" value="DeoRC"/>
    <property type="match status" value="1"/>
</dbReference>
<dbReference type="AlphaFoldDB" id="A0AA92BZB2"/>
<dbReference type="PROSITE" id="PS51000">
    <property type="entry name" value="HTH_DEOR_2"/>
    <property type="match status" value="1"/>
</dbReference>
<dbReference type="InterPro" id="IPR037171">
    <property type="entry name" value="NagB/RpiA_transferase-like"/>
</dbReference>
<keyword evidence="2" id="KW-0238">DNA-binding</keyword>
<organism evidence="5 6">
    <name type="scientific">Rhizobium rhizogenes</name>
    <name type="common">Agrobacterium rhizogenes</name>
    <dbReference type="NCBI Taxonomy" id="359"/>
    <lineage>
        <taxon>Bacteria</taxon>
        <taxon>Pseudomonadati</taxon>
        <taxon>Pseudomonadota</taxon>
        <taxon>Alphaproteobacteria</taxon>
        <taxon>Hyphomicrobiales</taxon>
        <taxon>Rhizobiaceae</taxon>
        <taxon>Rhizobium/Agrobacterium group</taxon>
        <taxon>Rhizobium</taxon>
    </lineage>
</organism>
<dbReference type="RefSeq" id="WP_062426724.1">
    <property type="nucleotide sequence ID" value="NZ_QDFR01000012.1"/>
</dbReference>
<evidence type="ECO:0000256" key="3">
    <source>
        <dbReference type="ARBA" id="ARBA00023163"/>
    </source>
</evidence>
<dbReference type="InterPro" id="IPR001034">
    <property type="entry name" value="DeoR_HTH"/>
</dbReference>
<dbReference type="PANTHER" id="PTHR30363">
    <property type="entry name" value="HTH-TYPE TRANSCRIPTIONAL REGULATOR SRLR-RELATED"/>
    <property type="match status" value="1"/>
</dbReference>
<dbReference type="Gene3D" id="3.40.50.1360">
    <property type="match status" value="1"/>
</dbReference>
<gene>
    <name evidence="5" type="ORF">DC430_22170</name>
</gene>
<dbReference type="InterPro" id="IPR014036">
    <property type="entry name" value="DeoR-like_C"/>
</dbReference>
<reference evidence="5 6" key="1">
    <citation type="submission" date="2018-04" db="EMBL/GenBank/DDBJ databases">
        <authorList>
            <person name="Hagen T."/>
        </authorList>
    </citation>
    <scope>NUCLEOTIDE SEQUENCE [LARGE SCALE GENOMIC DNA]</scope>
    <source>
        <strain evidence="5 6">TPD7009</strain>
    </source>
</reference>
<evidence type="ECO:0000256" key="2">
    <source>
        <dbReference type="ARBA" id="ARBA00023125"/>
    </source>
</evidence>
<dbReference type="Gene3D" id="1.10.10.10">
    <property type="entry name" value="Winged helix-like DNA-binding domain superfamily/Winged helix DNA-binding domain"/>
    <property type="match status" value="1"/>
</dbReference>
<name>A0AA92BZB2_RHIRH</name>
<sequence>MYESERHRIILSAIQEKPVVTVQDIAELTDASEATIRRDIASLHVQGKLRRVRGGAEAVHPPQLGNLAARPFRVSESVNIDKKRAIARKAVDLCEEGDAIIINGGTTTFQMVHFMSARRLQVMTNSFAIAEHLVKHSKCNVSVPGGAIYRDQSLILSPFENDAIRNFYARRIFIGAQGVGALGIMESDAMVIQSEQKLMRQAEELIVMVDSSKFRKRSSLILTPLDTVSTIITDEDISDEAARMVEAAGVTLVIAGAAAAQAEDKPPTEEDSASVA</sequence>
<dbReference type="PRINTS" id="PR00037">
    <property type="entry name" value="HTHLACR"/>
</dbReference>
<dbReference type="GO" id="GO:0003677">
    <property type="term" value="F:DNA binding"/>
    <property type="evidence" value="ECO:0007669"/>
    <property type="project" value="UniProtKB-KW"/>
</dbReference>